<sequence length="111" mass="12263">MSRREAMRATVASSHWQFMVLAPVVMDCLTKSLHSSVWFQLKASPVKLRFAKPSKDDRASAGITGCPCPTLNGRALLMRIRALLSGPGILLLVCVQEGFNAFVRCNRPYVL</sequence>
<dbReference type="EMBL" id="BPLR01012321">
    <property type="protein sequence ID" value="GIY53091.1"/>
    <property type="molecule type" value="Genomic_DNA"/>
</dbReference>
<reference evidence="1 2" key="1">
    <citation type="submission" date="2021-06" db="EMBL/GenBank/DDBJ databases">
        <title>Caerostris extrusa draft genome.</title>
        <authorList>
            <person name="Kono N."/>
            <person name="Arakawa K."/>
        </authorList>
    </citation>
    <scope>NUCLEOTIDE SEQUENCE [LARGE SCALE GENOMIC DNA]</scope>
</reference>
<organism evidence="1 2">
    <name type="scientific">Caerostris extrusa</name>
    <name type="common">Bark spider</name>
    <name type="synonym">Caerostris bankana</name>
    <dbReference type="NCBI Taxonomy" id="172846"/>
    <lineage>
        <taxon>Eukaryota</taxon>
        <taxon>Metazoa</taxon>
        <taxon>Ecdysozoa</taxon>
        <taxon>Arthropoda</taxon>
        <taxon>Chelicerata</taxon>
        <taxon>Arachnida</taxon>
        <taxon>Araneae</taxon>
        <taxon>Araneomorphae</taxon>
        <taxon>Entelegynae</taxon>
        <taxon>Araneoidea</taxon>
        <taxon>Araneidae</taxon>
        <taxon>Caerostris</taxon>
    </lineage>
</organism>
<evidence type="ECO:0008006" key="3">
    <source>
        <dbReference type="Google" id="ProtNLM"/>
    </source>
</evidence>
<proteinExistence type="predicted"/>
<evidence type="ECO:0000313" key="1">
    <source>
        <dbReference type="EMBL" id="GIY53091.1"/>
    </source>
</evidence>
<evidence type="ECO:0000313" key="2">
    <source>
        <dbReference type="Proteomes" id="UP001054945"/>
    </source>
</evidence>
<gene>
    <name evidence="1" type="ORF">CEXT_509701</name>
</gene>
<dbReference type="AlphaFoldDB" id="A0AAV4U5K4"/>
<protein>
    <recommendedName>
        <fullName evidence="3">Secreted protein</fullName>
    </recommendedName>
</protein>
<dbReference type="Proteomes" id="UP001054945">
    <property type="component" value="Unassembled WGS sequence"/>
</dbReference>
<accession>A0AAV4U5K4</accession>
<keyword evidence="2" id="KW-1185">Reference proteome</keyword>
<comment type="caution">
    <text evidence="1">The sequence shown here is derived from an EMBL/GenBank/DDBJ whole genome shotgun (WGS) entry which is preliminary data.</text>
</comment>
<name>A0AAV4U5K4_CAEEX</name>